<dbReference type="Gene3D" id="3.40.50.300">
    <property type="entry name" value="P-loop containing nucleotide triphosphate hydrolases"/>
    <property type="match status" value="2"/>
</dbReference>
<reference evidence="2" key="1">
    <citation type="submission" date="2021-09" db="EMBL/GenBank/DDBJ databases">
        <authorList>
            <person name="Wu T."/>
            <person name="Guo S.Z."/>
        </authorList>
    </citation>
    <scope>NUCLEOTIDE SEQUENCE</scope>
    <source>
        <strain evidence="2">RSS-23</strain>
    </source>
</reference>
<keyword evidence="2" id="KW-0547">Nucleotide-binding</keyword>
<keyword evidence="2" id="KW-0067">ATP-binding</keyword>
<dbReference type="RefSeq" id="WP_223629153.1">
    <property type="nucleotide sequence ID" value="NZ_JAIQDJ010000004.1"/>
</dbReference>
<dbReference type="InterPro" id="IPR050742">
    <property type="entry name" value="Helicase_Restrict-Modif_Enz"/>
</dbReference>
<dbReference type="Pfam" id="PF04851">
    <property type="entry name" value="ResIII"/>
    <property type="match status" value="1"/>
</dbReference>
<sequence>MSLKDYQSEVLDRYEAFLHAWRAQAEANPGTRQASRLAFEQCTQANFGFRIPYHAPEALAADDVPVVCLRVPTGGGKTVIGGHAIARAKRALPLGERSLTVWLVPTDAIRTQTLRVLKTPGELLYRELRTLFGEVAVLDIDEALAVPPSVLDGHDTIIVATMQAFKQADTERLAVYRANGALMEHFRGIEGSGWSLVEALALRRPFIVVDEAHNQGSELAFDTLARLAPSAVLELTATPDRLHQPSNVLVSISASTLQSEDMIKLPVDMAVHPDWRIALREAIAQLGALQREADAECVATGEVLRPIMLLQAERQQKDNPDAMTVDRVRAALIDEFGIPAAQIARSATGVDELVDVDAAALRFVITSDKLREGWDWPAAYVLMSFRGSSTQMALEQVLGRVLRMPQVTRKQHEALNRAYAFAVSSNIAEVAATLRDGLVQAGFERQDINDLVRTVMPQADGAEDLLRQNASVSLSLPMAGDAVVLPDFSQMPDATRKRIEGKLDISPETGSMTLRGQWKPAEQKALQDAFAGTTAAAGLERAFNRLAAPVELPVQTPSERGEAFSLPLLAWSQGDWLVDLGDAPPLEGTLALGEIDPLLDEAAYPRELETLQRRRLQMNDAGRLHLDPLEKLDVQMGLFGVRDTASVEDLLWTLEQHLSAADLEPDELSAWLSGVLRHLQEARGFSIDELAYRRPRLREALGERIAAARRMGHRQRFLDLLGDETQMSADARLQCVFKSGRYAWDSLYNGFITLPKHFFPQIGNLKSQGEEFECADFIANRLDGVRDWVRNIERKHGAFSLPTSKQRFYPDFLLRMQDGRMLVVEYKGAHLYNDPDQVEKRRIGALWARRAGKGFGFVMPKQKEWSAIQQALDDMRA</sequence>
<dbReference type="Proteomes" id="UP001430290">
    <property type="component" value="Unassembled WGS sequence"/>
</dbReference>
<accession>A0ABS7TF55</accession>
<dbReference type="EMBL" id="JAIQDJ010000004">
    <property type="protein sequence ID" value="MBZ4186476.1"/>
    <property type="molecule type" value="Genomic_DNA"/>
</dbReference>
<gene>
    <name evidence="2" type="ORF">K7B09_09085</name>
</gene>
<dbReference type="PANTHER" id="PTHR47396">
    <property type="entry name" value="TYPE I RESTRICTION ENZYME ECOKI R PROTEIN"/>
    <property type="match status" value="1"/>
</dbReference>
<organism evidence="2 3">
    <name type="scientific">Thermomonas beijingensis</name>
    <dbReference type="NCBI Taxonomy" id="2872701"/>
    <lineage>
        <taxon>Bacteria</taxon>
        <taxon>Pseudomonadati</taxon>
        <taxon>Pseudomonadota</taxon>
        <taxon>Gammaproteobacteria</taxon>
        <taxon>Lysobacterales</taxon>
        <taxon>Lysobacteraceae</taxon>
        <taxon>Thermomonas</taxon>
    </lineage>
</organism>
<keyword evidence="2" id="KW-0347">Helicase</keyword>
<dbReference type="InterPro" id="IPR027417">
    <property type="entry name" value="P-loop_NTPase"/>
</dbReference>
<comment type="caution">
    <text evidence="2">The sequence shown here is derived from an EMBL/GenBank/DDBJ whole genome shotgun (WGS) entry which is preliminary data.</text>
</comment>
<evidence type="ECO:0000313" key="3">
    <source>
        <dbReference type="Proteomes" id="UP001430290"/>
    </source>
</evidence>
<dbReference type="SUPFAM" id="SSF52540">
    <property type="entry name" value="P-loop containing nucleoside triphosphate hydrolases"/>
    <property type="match status" value="1"/>
</dbReference>
<name>A0ABS7TF55_9GAMM</name>
<evidence type="ECO:0000313" key="2">
    <source>
        <dbReference type="EMBL" id="MBZ4186476.1"/>
    </source>
</evidence>
<dbReference type="CDD" id="cd18785">
    <property type="entry name" value="SF2_C"/>
    <property type="match status" value="1"/>
</dbReference>
<feature type="domain" description="Helicase/UvrB N-terminal" evidence="1">
    <location>
        <begin position="2"/>
        <end position="241"/>
    </location>
</feature>
<dbReference type="InterPro" id="IPR006935">
    <property type="entry name" value="Helicase/UvrB_N"/>
</dbReference>
<protein>
    <submittedName>
        <fullName evidence="2">DEAD/DEAH box helicase family protein</fullName>
    </submittedName>
</protein>
<proteinExistence type="predicted"/>
<keyword evidence="2" id="KW-0378">Hydrolase</keyword>
<dbReference type="GO" id="GO:0004386">
    <property type="term" value="F:helicase activity"/>
    <property type="evidence" value="ECO:0007669"/>
    <property type="project" value="UniProtKB-KW"/>
</dbReference>
<dbReference type="PANTHER" id="PTHR47396:SF1">
    <property type="entry name" value="ATP-DEPENDENT HELICASE IRC3-RELATED"/>
    <property type="match status" value="1"/>
</dbReference>
<keyword evidence="3" id="KW-1185">Reference proteome</keyword>
<evidence type="ECO:0000259" key="1">
    <source>
        <dbReference type="Pfam" id="PF04851"/>
    </source>
</evidence>